<dbReference type="InParanoid" id="L0HE29"/>
<organism evidence="1 2">
    <name type="scientific">Methanoregula formicica (strain DSM 22288 / NBRC 105244 / SMSP)</name>
    <dbReference type="NCBI Taxonomy" id="593750"/>
    <lineage>
        <taxon>Archaea</taxon>
        <taxon>Methanobacteriati</taxon>
        <taxon>Methanobacteriota</taxon>
        <taxon>Stenosarchaea group</taxon>
        <taxon>Methanomicrobia</taxon>
        <taxon>Methanomicrobiales</taxon>
        <taxon>Methanoregulaceae</taxon>
        <taxon>Methanoregula</taxon>
    </lineage>
</organism>
<reference evidence="1 2" key="2">
    <citation type="journal article" date="2014" name="Genome Announc.">
        <title>Complete Genome Sequence of Methanoregula formicica SMSPT, a Mesophilic Hydrogenotrophic Methanogen Isolated from a Methanogenic Upflow Anaerobic Sludge Blanket Reactor.</title>
        <authorList>
            <person name="Yamamoto K."/>
            <person name="Tamaki H."/>
            <person name="Cadillo-Quiroz H."/>
            <person name="Imachi H."/>
            <person name="Kyrpides N."/>
            <person name="Woyke T."/>
            <person name="Goodwin L."/>
            <person name="Zinder S.H."/>
            <person name="Kamagata Y."/>
            <person name="Liu W.T."/>
        </authorList>
    </citation>
    <scope>NUCLEOTIDE SEQUENCE [LARGE SCALE GENOMIC DNA]</scope>
    <source>
        <strain evidence="2">DSM 22288 / NBRC 105244 / SMSP</strain>
    </source>
</reference>
<dbReference type="RefSeq" id="WP_015285218.1">
    <property type="nucleotide sequence ID" value="NC_019943.1"/>
</dbReference>
<dbReference type="EMBL" id="CP003167">
    <property type="protein sequence ID" value="AGB02255.1"/>
    <property type="molecule type" value="Genomic_DNA"/>
</dbReference>
<name>L0HE29_METFS</name>
<evidence type="ECO:0000313" key="1">
    <source>
        <dbReference type="EMBL" id="AGB02255.1"/>
    </source>
</evidence>
<evidence type="ECO:0000313" key="2">
    <source>
        <dbReference type="Proteomes" id="UP000010824"/>
    </source>
</evidence>
<dbReference type="eggNOG" id="arCOG06822">
    <property type="taxonomic scope" value="Archaea"/>
</dbReference>
<accession>L0HE29</accession>
<gene>
    <name evidence="1" type="ordered locus">Metfor_1212</name>
</gene>
<proteinExistence type="predicted"/>
<evidence type="ECO:0008006" key="3">
    <source>
        <dbReference type="Google" id="ProtNLM"/>
    </source>
</evidence>
<dbReference type="KEGG" id="mfo:Metfor_1212"/>
<dbReference type="OrthoDB" id="137424at2157"/>
<dbReference type="GeneID" id="14310525"/>
<protein>
    <recommendedName>
        <fullName evidence="3">Lipoprotein</fullName>
    </recommendedName>
</protein>
<dbReference type="STRING" id="593750.Metfor_1212"/>
<dbReference type="AlphaFoldDB" id="L0HE29"/>
<keyword evidence="2" id="KW-1185">Reference proteome</keyword>
<reference evidence="2" key="1">
    <citation type="submission" date="2011-12" db="EMBL/GenBank/DDBJ databases">
        <title>Complete sequence of Methanoregula formicicum SMSP.</title>
        <authorList>
            <person name="Lucas S."/>
            <person name="Han J."/>
            <person name="Lapidus A."/>
            <person name="Cheng J.-F."/>
            <person name="Goodwin L."/>
            <person name="Pitluck S."/>
            <person name="Peters L."/>
            <person name="Ovchinnikova G."/>
            <person name="Teshima H."/>
            <person name="Detter J.C."/>
            <person name="Han C."/>
            <person name="Tapia R."/>
            <person name="Land M."/>
            <person name="Hauser L."/>
            <person name="Kyrpides N."/>
            <person name="Ivanova N."/>
            <person name="Pagani I."/>
            <person name="Imachi H."/>
            <person name="Tamaki H."/>
            <person name="Sekiguchi Y."/>
            <person name="Kamagata Y."/>
            <person name="Cadillo-Quiroz H."/>
            <person name="Zinder S."/>
            <person name="Liu W.-T."/>
            <person name="Woyke T."/>
        </authorList>
    </citation>
    <scope>NUCLEOTIDE SEQUENCE [LARGE SCALE GENOMIC DNA]</scope>
    <source>
        <strain evidence="2">DSM 22288 / NBRC 105244 / SMSP</strain>
    </source>
</reference>
<dbReference type="Proteomes" id="UP000010824">
    <property type="component" value="Chromosome"/>
</dbReference>
<dbReference type="HOGENOM" id="CLU_1607155_0_0_2"/>
<dbReference type="PROSITE" id="PS51257">
    <property type="entry name" value="PROKAR_LIPOPROTEIN"/>
    <property type="match status" value="1"/>
</dbReference>
<sequence precursor="true">MKNQILSLIFLLLIITSGFSGCVGRDTNGKIPESSPGPSITTPTPVYSVVPTLTGMTGVPVFVVNYTAIRFIGRDDPAHPMNEARKNAIAKAAIADDRVRTLLAGGGMIEGVLYQCHPTPKDYSDAACAPALRVLHNGTAWDFLVDEKSQVVIFVQHEIPSGSFM</sequence>